<evidence type="ECO:0000313" key="3">
    <source>
        <dbReference type="EMBL" id="AHY18663.1"/>
    </source>
</evidence>
<proteinExistence type="predicted"/>
<feature type="domain" description="N-acetyltransferase" evidence="1">
    <location>
        <begin position="3"/>
        <end position="146"/>
    </location>
</feature>
<sequence>MQYSIRSVRVSDTSDWLRLRNLLWEGDDHETEIAQFFAGALAEPNEVLVAHDDAGAVVGHVELSIREDVAGLEGIRAGYIEGLYIEEAHRSSSVATQLLRHSEQWAQSQGCRAFASDREDRLIIHKRFSVSPLSNPSFQRTAFGGR</sequence>
<name>A0A023VSR6_ALCXX</name>
<dbReference type="Pfam" id="PF00583">
    <property type="entry name" value="Acetyltransf_1"/>
    <property type="match status" value="1"/>
</dbReference>
<gene>
    <name evidence="3" type="primary">aac(6')</name>
</gene>
<dbReference type="InterPro" id="IPR000182">
    <property type="entry name" value="GNAT_dom"/>
</dbReference>
<dbReference type="CDD" id="cd04301">
    <property type="entry name" value="NAT_SF"/>
    <property type="match status" value="1"/>
</dbReference>
<dbReference type="SUPFAM" id="SSF55729">
    <property type="entry name" value="Acyl-CoA N-acyltransferases (Nat)"/>
    <property type="match status" value="1"/>
</dbReference>
<dbReference type="InterPro" id="IPR016181">
    <property type="entry name" value="Acyl_CoA_acyltransferase"/>
</dbReference>
<accession>A0A023VSR6</accession>
<evidence type="ECO:0000313" key="2">
    <source>
        <dbReference type="EMBL" id="AHY18661.1"/>
    </source>
</evidence>
<keyword evidence="3" id="KW-0808">Transferase</keyword>
<reference evidence="3" key="1">
    <citation type="submission" date="2014-05" db="EMBL/GenBank/DDBJ databases">
        <title>Dissemination of an IMP-type metallo-beta-lactamase integron in Achromobacter xylosoxidans.</title>
        <authorList>
            <person name="Pongchaikul P."/>
            <person name="Winstanley C."/>
            <person name="Santanirand P."/>
            <person name="Darby A.C."/>
        </authorList>
    </citation>
    <scope>NUCLEOTIDE SEQUENCE</scope>
    <source>
        <strain evidence="2">R4</strain>
        <strain evidence="3">R8</strain>
    </source>
</reference>
<dbReference type="EMBL" id="KJ406506">
    <property type="protein sequence ID" value="AHY18663.1"/>
    <property type="molecule type" value="Genomic_DNA"/>
</dbReference>
<dbReference type="RefSeq" id="WP_052285801.1">
    <property type="nucleotide sequence ID" value="NZ_LN890476.1"/>
</dbReference>
<dbReference type="AlphaFoldDB" id="A0A023VSR6"/>
<organism evidence="3">
    <name type="scientific">Alcaligenes xylosoxydans xylosoxydans</name>
    <name type="common">Achromobacter xylosoxidans</name>
    <dbReference type="NCBI Taxonomy" id="85698"/>
    <lineage>
        <taxon>Bacteria</taxon>
        <taxon>Pseudomonadati</taxon>
        <taxon>Pseudomonadota</taxon>
        <taxon>Betaproteobacteria</taxon>
        <taxon>Burkholderiales</taxon>
        <taxon>Alcaligenaceae</taxon>
        <taxon>Achromobacter</taxon>
    </lineage>
</organism>
<dbReference type="GO" id="GO:0016747">
    <property type="term" value="F:acyltransferase activity, transferring groups other than amino-acyl groups"/>
    <property type="evidence" value="ECO:0007669"/>
    <property type="project" value="InterPro"/>
</dbReference>
<dbReference type="Gene3D" id="3.40.630.30">
    <property type="match status" value="1"/>
</dbReference>
<dbReference type="NCBIfam" id="NF000123">
    <property type="entry name" value="AAC_6p_A34"/>
    <property type="match status" value="1"/>
</dbReference>
<protein>
    <submittedName>
        <fullName evidence="3">Aminoglycoside 6'-N-acetyltransferase</fullName>
    </submittedName>
</protein>
<dbReference type="EMBL" id="KJ406505">
    <property type="protein sequence ID" value="AHY18661.1"/>
    <property type="molecule type" value="Genomic_DNA"/>
</dbReference>
<dbReference type="PROSITE" id="PS51186">
    <property type="entry name" value="GNAT"/>
    <property type="match status" value="1"/>
</dbReference>
<evidence type="ECO:0000259" key="1">
    <source>
        <dbReference type="PROSITE" id="PS51186"/>
    </source>
</evidence>